<dbReference type="AlphaFoldDB" id="A0A1N6HG41"/>
<dbReference type="SUPFAM" id="SSF53474">
    <property type="entry name" value="alpha/beta-Hydrolases"/>
    <property type="match status" value="1"/>
</dbReference>
<dbReference type="InterPro" id="IPR029058">
    <property type="entry name" value="AB_hydrolase_fold"/>
</dbReference>
<dbReference type="Proteomes" id="UP000185003">
    <property type="component" value="Unassembled WGS sequence"/>
</dbReference>
<sequence>MNSNTRFSDMVAISFALMIMVACSKKSNPVPEVPGGGGTENPPPVVIDNFTPQTLGVSFKKVNNPKGITDYVLQIPDSYNEKKNTVKWPVIIFLHGMGERGTDLNKVKNAGLAAIAAKDKDFPYILISPQCKEEAGNDWWNNANLDALYADVLKQYNVDPSRIYLTGLSMGGYGAWTWAQGSPDKFAAIIPICGAGTPSNACVLKNKPIWVFHNADDGTVNVSNSRDMVDALKKCGSTLVKYTENPTGGHDSWTKAYKDPALFAWLSEQKK</sequence>
<dbReference type="Pfam" id="PF00756">
    <property type="entry name" value="Esterase"/>
    <property type="match status" value="1"/>
</dbReference>
<evidence type="ECO:0000313" key="2">
    <source>
        <dbReference type="EMBL" id="SIO18824.1"/>
    </source>
</evidence>
<protein>
    <submittedName>
        <fullName evidence="2">Alpha/beta hydrolase family protein</fullName>
    </submittedName>
</protein>
<evidence type="ECO:0000256" key="1">
    <source>
        <dbReference type="ARBA" id="ARBA00022729"/>
    </source>
</evidence>
<dbReference type="Gene3D" id="3.40.50.1820">
    <property type="entry name" value="alpha/beta hydrolase"/>
    <property type="match status" value="1"/>
</dbReference>
<name>A0A1N6HG41_9BACT</name>
<keyword evidence="2" id="KW-0378">Hydrolase</keyword>
<organism evidence="2 3">
    <name type="scientific">Chitinophaga niabensis</name>
    <dbReference type="NCBI Taxonomy" id="536979"/>
    <lineage>
        <taxon>Bacteria</taxon>
        <taxon>Pseudomonadati</taxon>
        <taxon>Bacteroidota</taxon>
        <taxon>Chitinophagia</taxon>
        <taxon>Chitinophagales</taxon>
        <taxon>Chitinophagaceae</taxon>
        <taxon>Chitinophaga</taxon>
    </lineage>
</organism>
<dbReference type="PANTHER" id="PTHR43037:SF1">
    <property type="entry name" value="BLL1128 PROTEIN"/>
    <property type="match status" value="1"/>
</dbReference>
<proteinExistence type="predicted"/>
<keyword evidence="1" id="KW-0732">Signal</keyword>
<dbReference type="EMBL" id="FSRA01000001">
    <property type="protein sequence ID" value="SIO18824.1"/>
    <property type="molecule type" value="Genomic_DNA"/>
</dbReference>
<reference evidence="2 3" key="1">
    <citation type="submission" date="2016-11" db="EMBL/GenBank/DDBJ databases">
        <authorList>
            <person name="Jaros S."/>
            <person name="Januszkiewicz K."/>
            <person name="Wedrychowicz H."/>
        </authorList>
    </citation>
    <scope>NUCLEOTIDE SEQUENCE [LARGE SCALE GENOMIC DNA]</scope>
    <source>
        <strain evidence="2 3">DSM 24787</strain>
    </source>
</reference>
<dbReference type="PROSITE" id="PS51257">
    <property type="entry name" value="PROKAR_LIPOPROTEIN"/>
    <property type="match status" value="1"/>
</dbReference>
<dbReference type="GO" id="GO:0016787">
    <property type="term" value="F:hydrolase activity"/>
    <property type="evidence" value="ECO:0007669"/>
    <property type="project" value="UniProtKB-KW"/>
</dbReference>
<keyword evidence="3" id="KW-1185">Reference proteome</keyword>
<gene>
    <name evidence="2" type="ORF">SAMN04488055_3363</name>
</gene>
<dbReference type="InterPro" id="IPR000801">
    <property type="entry name" value="Esterase-like"/>
</dbReference>
<dbReference type="InterPro" id="IPR050955">
    <property type="entry name" value="Plant_Biomass_Hydrol_Est"/>
</dbReference>
<accession>A0A1N6HG41</accession>
<evidence type="ECO:0000313" key="3">
    <source>
        <dbReference type="Proteomes" id="UP000185003"/>
    </source>
</evidence>
<dbReference type="STRING" id="536979.SAMN04488055_3363"/>
<dbReference type="PANTHER" id="PTHR43037">
    <property type="entry name" value="UNNAMED PRODUCT-RELATED"/>
    <property type="match status" value="1"/>
</dbReference>